<accession>A0A6C0H818</accession>
<protein>
    <submittedName>
        <fullName evidence="1">Uncharacterized protein</fullName>
    </submittedName>
</protein>
<evidence type="ECO:0000313" key="1">
    <source>
        <dbReference type="EMBL" id="QHT76510.1"/>
    </source>
</evidence>
<reference evidence="1" key="1">
    <citation type="journal article" date="2020" name="Nature">
        <title>Giant virus diversity and host interactions through global metagenomics.</title>
        <authorList>
            <person name="Schulz F."/>
            <person name="Roux S."/>
            <person name="Paez-Espino D."/>
            <person name="Jungbluth S."/>
            <person name="Walsh D.A."/>
            <person name="Denef V.J."/>
            <person name="McMahon K.D."/>
            <person name="Konstantinidis K.T."/>
            <person name="Eloe-Fadrosh E.A."/>
            <person name="Kyrpides N.C."/>
            <person name="Woyke T."/>
        </authorList>
    </citation>
    <scope>NUCLEOTIDE SEQUENCE</scope>
    <source>
        <strain evidence="1">GVMAG-M-3300023179-82</strain>
    </source>
</reference>
<dbReference type="EMBL" id="MN739897">
    <property type="protein sequence ID" value="QHT76510.1"/>
    <property type="molecule type" value="Genomic_DNA"/>
</dbReference>
<sequence>MYVLLLESLGTSFMHNIINEDITIFININYLNNIFIDESSFCVNNYTRYSYLKKYKIINIYVKKQNIISYK</sequence>
<dbReference type="AlphaFoldDB" id="A0A6C0H818"/>
<organism evidence="1">
    <name type="scientific">viral metagenome</name>
    <dbReference type="NCBI Taxonomy" id="1070528"/>
    <lineage>
        <taxon>unclassified sequences</taxon>
        <taxon>metagenomes</taxon>
        <taxon>organismal metagenomes</taxon>
    </lineage>
</organism>
<proteinExistence type="predicted"/>
<name>A0A6C0H818_9ZZZZ</name>